<dbReference type="AlphaFoldDB" id="A0A0V0SFT0"/>
<comment type="caution">
    <text evidence="1">The sequence shown here is derived from an EMBL/GenBank/DDBJ whole genome shotgun (WGS) entry which is preliminary data.</text>
</comment>
<organism evidence="1 2">
    <name type="scientific">Trichinella nelsoni</name>
    <dbReference type="NCBI Taxonomy" id="6336"/>
    <lineage>
        <taxon>Eukaryota</taxon>
        <taxon>Metazoa</taxon>
        <taxon>Ecdysozoa</taxon>
        <taxon>Nematoda</taxon>
        <taxon>Enoplea</taxon>
        <taxon>Dorylaimia</taxon>
        <taxon>Trichinellida</taxon>
        <taxon>Trichinellidae</taxon>
        <taxon>Trichinella</taxon>
    </lineage>
</organism>
<evidence type="ECO:0000313" key="2">
    <source>
        <dbReference type="Proteomes" id="UP000054630"/>
    </source>
</evidence>
<accession>A0A0V0SFT0</accession>
<gene>
    <name evidence="1" type="ORF">T07_532</name>
</gene>
<keyword evidence="2" id="KW-1185">Reference proteome</keyword>
<sequence length="102" mass="11986">MCIRDTPCPLWLLQPARTLRRDPVYHQCPIQCIIDHRVAPRPTGRFDHACLHHFLYYLGHDSPLCRRRNGCFIGRAPAVRRLTKFICPKSSSPCKIASWYRR</sequence>
<protein>
    <submittedName>
        <fullName evidence="1">Uncharacterized protein</fullName>
    </submittedName>
</protein>
<proteinExistence type="predicted"/>
<dbReference type="Proteomes" id="UP000054630">
    <property type="component" value="Unassembled WGS sequence"/>
</dbReference>
<dbReference type="EMBL" id="JYDL01000011">
    <property type="protein sequence ID" value="KRX25575.1"/>
    <property type="molecule type" value="Genomic_DNA"/>
</dbReference>
<reference evidence="1 2" key="1">
    <citation type="submission" date="2015-01" db="EMBL/GenBank/DDBJ databases">
        <title>Evolution of Trichinella species and genotypes.</title>
        <authorList>
            <person name="Korhonen P.K."/>
            <person name="Edoardo P."/>
            <person name="Giuseppe L.R."/>
            <person name="Gasser R.B."/>
        </authorList>
    </citation>
    <scope>NUCLEOTIDE SEQUENCE [LARGE SCALE GENOMIC DNA]</scope>
    <source>
        <strain evidence="1">ISS37</strain>
    </source>
</reference>
<name>A0A0V0SFT0_9BILA</name>
<evidence type="ECO:0000313" key="1">
    <source>
        <dbReference type="EMBL" id="KRX25575.1"/>
    </source>
</evidence>